<name>A0A0E9PEC5_ANGAN</name>
<protein>
    <submittedName>
        <fullName evidence="1">Uncharacterized protein</fullName>
    </submittedName>
</protein>
<sequence length="22" mass="2460">MNHSTCANVRIYALSLSLHMVV</sequence>
<proteinExistence type="predicted"/>
<organism evidence="1">
    <name type="scientific">Anguilla anguilla</name>
    <name type="common">European freshwater eel</name>
    <name type="synonym">Muraena anguilla</name>
    <dbReference type="NCBI Taxonomy" id="7936"/>
    <lineage>
        <taxon>Eukaryota</taxon>
        <taxon>Metazoa</taxon>
        <taxon>Chordata</taxon>
        <taxon>Craniata</taxon>
        <taxon>Vertebrata</taxon>
        <taxon>Euteleostomi</taxon>
        <taxon>Actinopterygii</taxon>
        <taxon>Neopterygii</taxon>
        <taxon>Teleostei</taxon>
        <taxon>Anguilliformes</taxon>
        <taxon>Anguillidae</taxon>
        <taxon>Anguilla</taxon>
    </lineage>
</organism>
<reference evidence="1" key="2">
    <citation type="journal article" date="2015" name="Fish Shellfish Immunol.">
        <title>Early steps in the European eel (Anguilla anguilla)-Vibrio vulnificus interaction in the gills: Role of the RtxA13 toxin.</title>
        <authorList>
            <person name="Callol A."/>
            <person name="Pajuelo D."/>
            <person name="Ebbesson L."/>
            <person name="Teles M."/>
            <person name="MacKenzie S."/>
            <person name="Amaro C."/>
        </authorList>
    </citation>
    <scope>NUCLEOTIDE SEQUENCE</scope>
</reference>
<accession>A0A0E9PEC5</accession>
<reference evidence="1" key="1">
    <citation type="submission" date="2014-11" db="EMBL/GenBank/DDBJ databases">
        <authorList>
            <person name="Amaro Gonzalez C."/>
        </authorList>
    </citation>
    <scope>NUCLEOTIDE SEQUENCE</scope>
</reference>
<dbReference type="AlphaFoldDB" id="A0A0E9PEC5"/>
<evidence type="ECO:0000313" key="1">
    <source>
        <dbReference type="EMBL" id="JAH02632.1"/>
    </source>
</evidence>
<dbReference type="EMBL" id="GBXM01105945">
    <property type="protein sequence ID" value="JAH02632.1"/>
    <property type="molecule type" value="Transcribed_RNA"/>
</dbReference>